<evidence type="ECO:0000256" key="2">
    <source>
        <dbReference type="ARBA" id="ARBA00022679"/>
    </source>
</evidence>
<dbReference type="PANTHER" id="PTHR35526">
    <property type="entry name" value="ANTI-SIGMA-F FACTOR RSBW-RELATED"/>
    <property type="match status" value="1"/>
</dbReference>
<dbReference type="GO" id="GO:0004674">
    <property type="term" value="F:protein serine/threonine kinase activity"/>
    <property type="evidence" value="ECO:0007669"/>
    <property type="project" value="UniProtKB-KW"/>
</dbReference>
<dbReference type="SUPFAM" id="SSF55874">
    <property type="entry name" value="ATPase domain of HSP90 chaperone/DNA topoisomerase II/histidine kinase"/>
    <property type="match status" value="1"/>
</dbReference>
<evidence type="ECO:0000256" key="5">
    <source>
        <dbReference type="ARBA" id="ARBA00022840"/>
    </source>
</evidence>
<protein>
    <recommendedName>
        <fullName evidence="7">Anti-sigma F factor</fullName>
        <ecNumber evidence="7">2.7.11.1</ecNumber>
    </recommendedName>
    <alternativeName>
        <fullName evidence="7">Stage II sporulation protein AB</fullName>
    </alternativeName>
</protein>
<dbReference type="NCBIfam" id="TIGR01925">
    <property type="entry name" value="spIIAB"/>
    <property type="match status" value="1"/>
</dbReference>
<feature type="domain" description="Histidine kinase/HSP90-like ATPase" evidence="8">
    <location>
        <begin position="23"/>
        <end position="157"/>
    </location>
</feature>
<comment type="caution">
    <text evidence="9">The sequence shown here is derived from an EMBL/GenBank/DDBJ whole genome shotgun (WGS) entry which is preliminary data.</text>
</comment>
<dbReference type="InterPro" id="IPR003594">
    <property type="entry name" value="HATPase_dom"/>
</dbReference>
<keyword evidence="3 7" id="KW-0547">Nucleotide-binding</keyword>
<comment type="function">
    <text evidence="7">Binds to sigma F and blocks its ability to form an RNA polymerase holoenzyme (E-sigma F). Phosphorylates SpoIIAA on a serine residue. This phosphorylation may enable SpoIIAA to act as an anti-anti-sigma factor that counteracts SpoIIAB and thus releases sigma F from inhibition.</text>
</comment>
<dbReference type="HAMAP" id="MF_00637">
    <property type="entry name" value="Anti_sigma_F"/>
    <property type="match status" value="1"/>
</dbReference>
<dbReference type="GO" id="GO:0005524">
    <property type="term" value="F:ATP binding"/>
    <property type="evidence" value="ECO:0007669"/>
    <property type="project" value="UniProtKB-KW"/>
</dbReference>
<dbReference type="InterPro" id="IPR036890">
    <property type="entry name" value="HATPase_C_sf"/>
</dbReference>
<accession>R6TSM7</accession>
<dbReference type="GO" id="GO:0016989">
    <property type="term" value="F:sigma factor antagonist activity"/>
    <property type="evidence" value="ECO:0007669"/>
    <property type="project" value="InterPro"/>
</dbReference>
<comment type="catalytic activity">
    <reaction evidence="7">
        <text>L-seryl-[protein] + ATP = O-phospho-L-seryl-[protein] + ADP + H(+)</text>
        <dbReference type="Rhea" id="RHEA:17989"/>
        <dbReference type="Rhea" id="RHEA-COMP:9863"/>
        <dbReference type="Rhea" id="RHEA-COMP:11604"/>
        <dbReference type="ChEBI" id="CHEBI:15378"/>
        <dbReference type="ChEBI" id="CHEBI:29999"/>
        <dbReference type="ChEBI" id="CHEBI:30616"/>
        <dbReference type="ChEBI" id="CHEBI:83421"/>
        <dbReference type="ChEBI" id="CHEBI:456216"/>
        <dbReference type="EC" id="2.7.11.1"/>
    </reaction>
</comment>
<evidence type="ECO:0000313" key="10">
    <source>
        <dbReference type="Proteomes" id="UP000018162"/>
    </source>
</evidence>
<dbReference type="GO" id="GO:0030435">
    <property type="term" value="P:sporulation resulting in formation of a cellular spore"/>
    <property type="evidence" value="ECO:0007669"/>
    <property type="project" value="UniProtKB-KW"/>
</dbReference>
<evidence type="ECO:0000256" key="6">
    <source>
        <dbReference type="ARBA" id="ARBA00022969"/>
    </source>
</evidence>
<keyword evidence="2 7" id="KW-0808">Transferase</keyword>
<proteinExistence type="inferred from homology"/>
<dbReference type="InterPro" id="IPR010194">
    <property type="entry name" value="Anti-sigma_F"/>
</dbReference>
<dbReference type="InterPro" id="IPR050267">
    <property type="entry name" value="Anti-sigma-factor_SerPK"/>
</dbReference>
<evidence type="ECO:0000256" key="4">
    <source>
        <dbReference type="ARBA" id="ARBA00022777"/>
    </source>
</evidence>
<evidence type="ECO:0000256" key="3">
    <source>
        <dbReference type="ARBA" id="ARBA00022741"/>
    </source>
</evidence>
<dbReference type="Proteomes" id="UP000018162">
    <property type="component" value="Unassembled WGS sequence"/>
</dbReference>
<evidence type="ECO:0000259" key="8">
    <source>
        <dbReference type="Pfam" id="PF13581"/>
    </source>
</evidence>
<keyword evidence="4 7" id="KW-0418">Kinase</keyword>
<dbReference type="EMBL" id="CBFV010000023">
    <property type="protein sequence ID" value="CDC70911.1"/>
    <property type="molecule type" value="Genomic_DNA"/>
</dbReference>
<keyword evidence="6 7" id="KW-0749">Sporulation</keyword>
<dbReference type="Pfam" id="PF13581">
    <property type="entry name" value="HATPase_c_2"/>
    <property type="match status" value="1"/>
</dbReference>
<evidence type="ECO:0000313" key="9">
    <source>
        <dbReference type="EMBL" id="CDC70911.1"/>
    </source>
</evidence>
<sequence>MNAAKTNHISLSFDAISENEAFARMTAAMFMAQLNPTLDDVEDVKTAVSEAVTNAIIHGYEMGDDNIPSGQADHQAAEEKSCPQVHMNCSYIGRELYIEISDSGVGIQDVAKAMEPLYTSKPQLDRSGMGFSFMEAFMDALTVTSEPGHGTTVKMKKVL</sequence>
<evidence type="ECO:0000256" key="1">
    <source>
        <dbReference type="ARBA" id="ARBA00022527"/>
    </source>
</evidence>
<dbReference type="GO" id="GO:0106310">
    <property type="term" value="F:protein serine kinase activity"/>
    <property type="evidence" value="ECO:0007669"/>
    <property type="project" value="RHEA"/>
</dbReference>
<gene>
    <name evidence="7" type="primary">spoIIAB</name>
    <name evidence="9" type="ORF">BN626_00399</name>
</gene>
<name>R6TSM7_9FIRM</name>
<organism evidence="9 10">
    <name type="scientific">Agathobacter rectalis CAG:36</name>
    <dbReference type="NCBI Taxonomy" id="1263079"/>
    <lineage>
        <taxon>Bacteria</taxon>
        <taxon>Bacillati</taxon>
        <taxon>Bacillota</taxon>
        <taxon>Clostridia</taxon>
        <taxon>Lachnospirales</taxon>
        <taxon>Lachnospiraceae</taxon>
        <taxon>Agathobacter</taxon>
    </lineage>
</organism>
<dbReference type="PANTHER" id="PTHR35526:SF3">
    <property type="entry name" value="ANTI-SIGMA-F FACTOR RSBW"/>
    <property type="match status" value="1"/>
</dbReference>
<keyword evidence="1 7" id="KW-0723">Serine/threonine-protein kinase</keyword>
<evidence type="ECO:0000256" key="7">
    <source>
        <dbReference type="HAMAP-Rule" id="MF_00637"/>
    </source>
</evidence>
<dbReference type="EC" id="2.7.11.1" evidence="7"/>
<comment type="similarity">
    <text evidence="7">Belongs to the anti-sigma-factor family.</text>
</comment>
<dbReference type="GO" id="GO:0042174">
    <property type="term" value="P:negative regulation of sporulation resulting in formation of a cellular spore"/>
    <property type="evidence" value="ECO:0007669"/>
    <property type="project" value="InterPro"/>
</dbReference>
<reference evidence="9" key="1">
    <citation type="submission" date="2012-11" db="EMBL/GenBank/DDBJ databases">
        <title>Dependencies among metagenomic species, viruses, plasmids and units of genetic variation.</title>
        <authorList>
            <person name="Nielsen H.B."/>
            <person name="Almeida M."/>
            <person name="Juncker A.S."/>
            <person name="Rasmussen S."/>
            <person name="Li J."/>
            <person name="Sunagawa S."/>
            <person name="Plichta D."/>
            <person name="Gautier L."/>
            <person name="Le Chatelier E."/>
            <person name="Peletier E."/>
            <person name="Bonde I."/>
            <person name="Nielsen T."/>
            <person name="Manichanh C."/>
            <person name="Arumugam M."/>
            <person name="Batto J."/>
            <person name="Santos M.B.Q.D."/>
            <person name="Blom N."/>
            <person name="Borruel N."/>
            <person name="Burgdorf K.S."/>
            <person name="Boumezbeur F."/>
            <person name="Casellas F."/>
            <person name="Dore J."/>
            <person name="Guarner F."/>
            <person name="Hansen T."/>
            <person name="Hildebrand F."/>
            <person name="Kaas R.S."/>
            <person name="Kennedy S."/>
            <person name="Kristiansen K."/>
            <person name="Kultima J.R."/>
            <person name="Leonard P."/>
            <person name="Levenez F."/>
            <person name="Lund O."/>
            <person name="Moumen B."/>
            <person name="Le Paslier D."/>
            <person name="Pons N."/>
            <person name="Pedersen O."/>
            <person name="Prifti E."/>
            <person name="Qin J."/>
            <person name="Raes J."/>
            <person name="Tap J."/>
            <person name="Tims S."/>
            <person name="Ussery D.W."/>
            <person name="Yamada T."/>
            <person name="MetaHit consortium"/>
            <person name="Renault P."/>
            <person name="Sicheritz-Ponten T."/>
            <person name="Bork P."/>
            <person name="Wang J."/>
            <person name="Brunak S."/>
            <person name="Ehrlich S.D."/>
        </authorList>
    </citation>
    <scope>NUCLEOTIDE SEQUENCE [LARGE SCALE GENOMIC DNA]</scope>
</reference>
<dbReference type="AlphaFoldDB" id="R6TSM7"/>
<dbReference type="Gene3D" id="3.30.565.10">
    <property type="entry name" value="Histidine kinase-like ATPase, C-terminal domain"/>
    <property type="match status" value="1"/>
</dbReference>
<dbReference type="GO" id="GO:0030436">
    <property type="term" value="P:asexual sporulation"/>
    <property type="evidence" value="ECO:0007669"/>
    <property type="project" value="UniProtKB-UniRule"/>
</dbReference>
<keyword evidence="5 7" id="KW-0067">ATP-binding</keyword>
<comment type="catalytic activity">
    <reaction evidence="7">
        <text>L-threonyl-[protein] + ATP = O-phospho-L-threonyl-[protein] + ADP + H(+)</text>
        <dbReference type="Rhea" id="RHEA:46608"/>
        <dbReference type="Rhea" id="RHEA-COMP:11060"/>
        <dbReference type="Rhea" id="RHEA-COMP:11605"/>
        <dbReference type="ChEBI" id="CHEBI:15378"/>
        <dbReference type="ChEBI" id="CHEBI:30013"/>
        <dbReference type="ChEBI" id="CHEBI:30616"/>
        <dbReference type="ChEBI" id="CHEBI:61977"/>
        <dbReference type="ChEBI" id="CHEBI:456216"/>
        <dbReference type="EC" id="2.7.11.1"/>
    </reaction>
</comment>